<gene>
    <name evidence="3" type="ORF">DYB30_005367</name>
</gene>
<organism evidence="3 4">
    <name type="scientific">Aphanomyces astaci</name>
    <name type="common">Crayfish plague agent</name>
    <dbReference type="NCBI Taxonomy" id="112090"/>
    <lineage>
        <taxon>Eukaryota</taxon>
        <taxon>Sar</taxon>
        <taxon>Stramenopiles</taxon>
        <taxon>Oomycota</taxon>
        <taxon>Saprolegniomycetes</taxon>
        <taxon>Saprolegniales</taxon>
        <taxon>Verrucalvaceae</taxon>
        <taxon>Aphanomyces</taxon>
    </lineage>
</organism>
<evidence type="ECO:0000256" key="1">
    <source>
        <dbReference type="ARBA" id="ARBA00022737"/>
    </source>
</evidence>
<dbReference type="Pfam" id="PF02493">
    <property type="entry name" value="MORN"/>
    <property type="match status" value="8"/>
</dbReference>
<evidence type="ECO:0000313" key="3">
    <source>
        <dbReference type="EMBL" id="RHY79789.1"/>
    </source>
</evidence>
<feature type="domain" description="UDENN" evidence="2">
    <location>
        <begin position="7"/>
        <end position="237"/>
    </location>
</feature>
<name>A0A397EBP9_APHAT</name>
<dbReference type="Pfam" id="PF09794">
    <property type="entry name" value="Avl9"/>
    <property type="match status" value="1"/>
</dbReference>
<dbReference type="AlphaFoldDB" id="A0A397EBP9"/>
<dbReference type="InterPro" id="IPR018307">
    <property type="entry name" value="ABL9/DENND6_dom"/>
</dbReference>
<comment type="caution">
    <text evidence="3">The sequence shown here is derived from an EMBL/GenBank/DDBJ whole genome shotgun (WGS) entry which is preliminary data.</text>
</comment>
<dbReference type="InterPro" id="IPR037516">
    <property type="entry name" value="Tripartite_DENN"/>
</dbReference>
<reference evidence="3 4" key="1">
    <citation type="submission" date="2018-08" db="EMBL/GenBank/DDBJ databases">
        <title>Aphanomyces genome sequencing and annotation.</title>
        <authorList>
            <person name="Minardi D."/>
            <person name="Oidtmann B."/>
            <person name="Van Der Giezen M."/>
            <person name="Studholme D.J."/>
        </authorList>
    </citation>
    <scope>NUCLEOTIDE SEQUENCE [LARGE SCALE GENOMIC DNA]</scope>
    <source>
        <strain evidence="3 4">D2</strain>
    </source>
</reference>
<dbReference type="PANTHER" id="PTHR23084:SF263">
    <property type="entry name" value="MORN REPEAT-CONTAINING PROTEIN 1"/>
    <property type="match status" value="1"/>
</dbReference>
<dbReference type="EMBL" id="QUTD01000266">
    <property type="protein sequence ID" value="RHY79789.1"/>
    <property type="molecule type" value="Genomic_DNA"/>
</dbReference>
<keyword evidence="1" id="KW-0677">Repeat</keyword>
<evidence type="ECO:0000259" key="2">
    <source>
        <dbReference type="PROSITE" id="PS50211"/>
    </source>
</evidence>
<evidence type="ECO:0000313" key="4">
    <source>
        <dbReference type="Proteomes" id="UP000266643"/>
    </source>
</evidence>
<dbReference type="VEuPathDB" id="FungiDB:H257_07414"/>
<proteinExistence type="predicted"/>
<dbReference type="Proteomes" id="UP000266643">
    <property type="component" value="Unassembled WGS sequence"/>
</dbReference>
<dbReference type="FunFam" id="2.20.110.10:FF:000002">
    <property type="entry name" value="Phosphatidylinositol 4-phosphate 5-kinase 8"/>
    <property type="match status" value="1"/>
</dbReference>
<dbReference type="InterPro" id="IPR003409">
    <property type="entry name" value="MORN"/>
</dbReference>
<accession>A0A397EBP9</accession>
<dbReference type="PROSITE" id="PS50211">
    <property type="entry name" value="DENN"/>
    <property type="match status" value="1"/>
</dbReference>
<dbReference type="PANTHER" id="PTHR23084">
    <property type="entry name" value="PHOSPHATIDYLINOSITOL-4-PHOSPHATE 5-KINASE RELATED"/>
    <property type="match status" value="1"/>
</dbReference>
<dbReference type="SMART" id="SM00698">
    <property type="entry name" value="MORN"/>
    <property type="match status" value="6"/>
</dbReference>
<dbReference type="SUPFAM" id="SSF82185">
    <property type="entry name" value="Histone H3 K4-specific methyltransferase SET7/9 N-terminal domain"/>
    <property type="match status" value="3"/>
</dbReference>
<sequence length="551" mass="60661">MSIPTKFIVAVVCFDHRIGPEVEFVYPPPEEHREDESWQDIKDILPLLALPSRHEAASDKTSSTCFFFHIPSKDQSVAVQSWKGVAYYDVIHPHAVHGLDDDTLAKFSRGAIQKSVVVVSKTPYQAYVKAKLEAMANQFFAQVPSFGDVGLVVELHDALSSMDFEALSWPQLHVGLPLPALVRATDVHLAGLLRLLLAEGRIVFYSSSPEVVSSSVLAFLSLLPGGAGDFHATPSRPHSRIDWVGSEGWIRQQVQVYLEQLLMDAAAEPREWKGDMQDGHGRSYSSVSGETKEGTWKCHQPVEGKHSEWVILYPNNDKFVGTTQSGRPWGQGDWEENRFHGMGMYTAADGSVFEGEFVHGIKQGMGKLSTADNHVYHGEFVHGERCGVGTCTYANGDVYTGEWKANQRHGEGTMVFRNGERYVGQWANNVRQGLVHFESHEMIEKMVLGYGCHMDAKGTAKDGAWRGDLPVDGDWHIQFASGSSYNGECVGGKPHGHGVCKYTNGDARSGWGVCVFANGHVFQGEWTANHVSLNGKGTLTMANGTVHAYAQ</sequence>
<protein>
    <recommendedName>
        <fullName evidence="2">UDENN domain-containing protein</fullName>
    </recommendedName>
</protein>
<dbReference type="Gene3D" id="2.20.110.10">
    <property type="entry name" value="Histone H3 K4-specific methyltransferase SET7/9 N-terminal domain"/>
    <property type="match status" value="2"/>
</dbReference>